<dbReference type="AlphaFoldDB" id="A0A840G2E0"/>
<gene>
    <name evidence="1" type="ORF">GGD71_006562</name>
</gene>
<evidence type="ECO:0000313" key="2">
    <source>
        <dbReference type="Proteomes" id="UP000524450"/>
    </source>
</evidence>
<comment type="caution">
    <text evidence="1">The sequence shown here is derived from an EMBL/GenBank/DDBJ whole genome shotgun (WGS) entry which is preliminary data.</text>
</comment>
<protein>
    <submittedName>
        <fullName evidence="1">Uncharacterized protein</fullName>
    </submittedName>
</protein>
<evidence type="ECO:0000313" key="1">
    <source>
        <dbReference type="EMBL" id="MBB4225749.1"/>
    </source>
</evidence>
<reference evidence="1 2" key="1">
    <citation type="submission" date="2020-08" db="EMBL/GenBank/DDBJ databases">
        <title>Genomic Encyclopedia of Type Strains, Phase IV (KMG-V): Genome sequencing to study the core and pangenomes of soil and plant-associated prokaryotes.</title>
        <authorList>
            <person name="Whitman W."/>
        </authorList>
    </citation>
    <scope>NUCLEOTIDE SEQUENCE [LARGE SCALE GENOMIC DNA]</scope>
    <source>
        <strain evidence="1 2">34/80</strain>
    </source>
</reference>
<dbReference type="Proteomes" id="UP000524450">
    <property type="component" value="Unassembled WGS sequence"/>
</dbReference>
<name>A0A840G2E0_9BURK</name>
<proteinExistence type="predicted"/>
<accession>A0A840G2E0</accession>
<sequence>MTSQQTVLSGPLVSTGRKKSRNFEFGASELELPRQTGESDLHWPLHGSSDVDRGLPFLRHPDVVATHAWTCVRIEVEALTPAASCASVAGAWPMKVLKSHRDGPAAMYSVFLRLISGAAERVADFATCLEAVDYASAIMGMQWNLGRCLPRCGELFGLQCAVRTAGVHLYLGRNSTVDAPEWIEDPASALVFGRDEANASSLVTQALRGEEAVRKCSWLAAQVLHARAAQARAPEICAVPEMDVWIGMATVLDLVPSFATLHVSPDFASTLLRLQRLCQHASLKEIRAETTAVYWGSPEVFGARHHQRGEMIVTPALVRFASLPSARGCRMETVALDVVEFMQAVQSYRWDEGTLVVDLHGIAKVPSA</sequence>
<dbReference type="EMBL" id="JACIFZ010000014">
    <property type="protein sequence ID" value="MBB4225749.1"/>
    <property type="molecule type" value="Genomic_DNA"/>
</dbReference>
<organism evidence="1 2">
    <name type="scientific">Variovorax guangxiensis</name>
    <dbReference type="NCBI Taxonomy" id="1775474"/>
    <lineage>
        <taxon>Bacteria</taxon>
        <taxon>Pseudomonadati</taxon>
        <taxon>Pseudomonadota</taxon>
        <taxon>Betaproteobacteria</taxon>
        <taxon>Burkholderiales</taxon>
        <taxon>Comamonadaceae</taxon>
        <taxon>Variovorax</taxon>
    </lineage>
</organism>